<sequence>MVYFVSRFKVLLLLCALQISSNKTEKISVNGLPNVGIISAFLEQFIKPYIESIHHDNKDKPRTVEESKVDKAIRLKMSQLKPLLEDGQCNCDASRQADTKNETENNLTLNGNNETTIIEFVSDRRSKDRSSLRENKQELDPFQRNMKRYKALRYIIKQALDKENAANSTKTLITRTLDEMIAMLIERQCTWKSVDTTGLNNRIFNHPKNIRRSMKYLQKLSNKEWMSLRTQYLNFLRFTNDQKNSFIKQFHEFFSSVINNTWDLTKYRVRCQLIKLDDKPQKGSLGIRNKNIVKETTQCDTINVCVCEDELKYFLKNFHSHLNDTAVSVFKDYSAMYIRDFTGEIEIDKDIVGSTLDTLSKTAAKKVCKIYRKQLENFTLDEEKEKKANLDNINNFIKSTKGEVKTALLQIVDYELSAMKTKLFKTVKDDLVVNLKADLDNMQTQYTEKVCSLFASCNGKSIAGAPVAARRVDDSHWKFKPKDVDNVYVKVQLSLDDEFKDSLASIAKIRRWEGKDLTHRSNRGLPVRLEEFRQTNLSVTRTTLSSTTWLEMTSAKILAHKHPTTKTTGFKVTRTATPKNTLIAHHATKRKHSRRKDNINEVYKK</sequence>
<reference evidence="2" key="1">
    <citation type="submission" date="2022-02" db="EMBL/GenBank/DDBJ databases">
        <authorList>
            <person name="King R."/>
        </authorList>
    </citation>
    <scope>NUCLEOTIDE SEQUENCE</scope>
</reference>
<feature type="signal peptide" evidence="1">
    <location>
        <begin position="1"/>
        <end position="24"/>
    </location>
</feature>
<evidence type="ECO:0000313" key="2">
    <source>
        <dbReference type="EMBL" id="CAH1639006.1"/>
    </source>
</evidence>
<dbReference type="AlphaFoldDB" id="A0A9P0N1G9"/>
<evidence type="ECO:0000256" key="1">
    <source>
        <dbReference type="SAM" id="SignalP"/>
    </source>
</evidence>
<proteinExistence type="predicted"/>
<keyword evidence="1" id="KW-0732">Signal</keyword>
<feature type="chain" id="PRO_5040107876" evidence="1">
    <location>
        <begin position="25"/>
        <end position="605"/>
    </location>
</feature>
<name>A0A9P0N1G9_SPOLI</name>
<dbReference type="EMBL" id="LR824550">
    <property type="protein sequence ID" value="CAH1639006.1"/>
    <property type="molecule type" value="Genomic_DNA"/>
</dbReference>
<organism evidence="2 3">
    <name type="scientific">Spodoptera littoralis</name>
    <name type="common">Egyptian cotton leafworm</name>
    <dbReference type="NCBI Taxonomy" id="7109"/>
    <lineage>
        <taxon>Eukaryota</taxon>
        <taxon>Metazoa</taxon>
        <taxon>Ecdysozoa</taxon>
        <taxon>Arthropoda</taxon>
        <taxon>Hexapoda</taxon>
        <taxon>Insecta</taxon>
        <taxon>Pterygota</taxon>
        <taxon>Neoptera</taxon>
        <taxon>Endopterygota</taxon>
        <taxon>Lepidoptera</taxon>
        <taxon>Glossata</taxon>
        <taxon>Ditrysia</taxon>
        <taxon>Noctuoidea</taxon>
        <taxon>Noctuidae</taxon>
        <taxon>Amphipyrinae</taxon>
        <taxon>Spodoptera</taxon>
    </lineage>
</organism>
<keyword evidence="3" id="KW-1185">Reference proteome</keyword>
<protein>
    <submittedName>
        <fullName evidence="2">Uncharacterized protein</fullName>
    </submittedName>
</protein>
<gene>
    <name evidence="2" type="ORF">SPLIT_LOCUS4364</name>
</gene>
<dbReference type="Proteomes" id="UP001153321">
    <property type="component" value="Chromosome 19"/>
</dbReference>
<evidence type="ECO:0000313" key="3">
    <source>
        <dbReference type="Proteomes" id="UP001153321"/>
    </source>
</evidence>
<accession>A0A9P0N1G9</accession>